<feature type="domain" description="Integrase catalytic" evidence="3">
    <location>
        <begin position="667"/>
        <end position="848"/>
    </location>
</feature>
<dbReference type="Gene3D" id="3.30.420.10">
    <property type="entry name" value="Ribonuclease H-like superfamily/Ribonuclease H"/>
    <property type="match status" value="1"/>
</dbReference>
<feature type="compositionally biased region" description="Polar residues" evidence="1">
    <location>
        <begin position="1010"/>
        <end position="1032"/>
    </location>
</feature>
<keyword evidence="2" id="KW-0472">Membrane</keyword>
<accession>B1PJ49</accession>
<dbReference type="EMBL" id="EU432497">
    <property type="protein sequence ID" value="ACA60909.1"/>
    <property type="molecule type" value="Genomic_DNA"/>
</dbReference>
<evidence type="ECO:0000256" key="2">
    <source>
        <dbReference type="SAM" id="Phobius"/>
    </source>
</evidence>
<dbReference type="Pfam" id="PF07727">
    <property type="entry name" value="RVT_2"/>
    <property type="match status" value="1"/>
</dbReference>
<evidence type="ECO:0000259" key="3">
    <source>
        <dbReference type="PROSITE" id="PS50994"/>
    </source>
</evidence>
<proteinExistence type="predicted"/>
<dbReference type="CDD" id="cd09272">
    <property type="entry name" value="RNase_HI_RT_Ty1"/>
    <property type="match status" value="1"/>
</dbReference>
<feature type="non-terminal residue" evidence="4">
    <location>
        <position position="1"/>
    </location>
</feature>
<protein>
    <submittedName>
        <fullName evidence="4">Pol protein</fullName>
    </submittedName>
</protein>
<feature type="transmembrane region" description="Helical" evidence="2">
    <location>
        <begin position="28"/>
        <end position="49"/>
    </location>
</feature>
<sequence length="1720" mass="191505">QFNHTTIRSELFWRPSALMFLRLDPVSLFWCTPFKFLVALLAHISPYLSFDPGGLLFTISLLLSLVGTLPSLCGLLIVLGFGRATLPFLVSFLPYTTWRSHRHHKHSRWRLTSAFPLSFVLLSSVSLPNTSAFYMGTLSTHFCSFRTFQLVTFRTVYLRHFQQPRRPGLSVSSTGSHTMYVSSRQLCLEYRSLCDNFLLCRFAGHLNPSLAYFDNPFYDLQRVTTFGPWADDPHILPSPSQPCEPEYILQTCLISALVHRHFQQQFDSALLHQNIAKDILHSHDLDRVATPSLAYLPASAPVSIICPSSPVAPSRLLSTTVACPMDLPYDVLYSHRATPWSFGASPPGNFHCAYAQSEAIPSERLMTMYRSELGNMDNHTAQDSIITIILDTGCSFSCTFDKRDFVGPIIRGNFGNAQGISGTSPLTARGIASYTVFDPHGTTYTITCPAFLMPASNQRLVSPQQYAQFHNLSDSPSSSDGYGTLYGGTRSSFWFLHENKSSVLNIPIHPTGNLPVLLGHEASSVSPTTAPSCSCQSCSSCCHSPVSRAPISAGPATYAASVLDSSNVNLTSSQKQLLLDHQRLGHVSFPHLQELYREHQVECDFDGCSTGPSTAANSACLANRSPSLSSCDPPLCLACQASKACRRPSGSKHSRPDPDTSGTLSFDVSRPGELVSVDHYESAIRGRLVSTRGRESETNKHCGGTIFYDHYSSFVSVHHQPTLGATETIKSKRAFEIQALGCGNVLEKFRTDNGIFTSKLWLDSLMSANQFQSLSGVGAHHQNGVAERAIQTVTLMARSMLLHMALHWPDQFSEDLWPFALDYSAFIHNHMPKRSQGLAPIELFCGTRLNCSYLRRARVFGCPSFVLDPKLQDGKKLPKWKPRSRQGQFLGFSSSHSTSVSLILNIQTGSISPQFHVVFDEKFTTVSSGHVVSDRHEAILDLLRQPGSRENLLDDIWDPLEDGPAPELSDEWLNPNEISAKESRLRNHLRDHQDRLRLDSDSPPLVDLSPLNSSPTLSDTNTPSSGELTTDTPHWGESPSAATPASGESTTLEWGEPLFDDSSHTDDPSPVPTSVDTPSVDPVDPSPTPALRRSSRTRTPTDKFLNPLDSSNLDFRRKHVLFADIPALSFPNDLTLQTIHAANWNDDVYQDPCLQPFQHLLNVTVDPFTMETYVLHPLLFKSQVDALDNPRYRDVASLDHEDPESQLWKEAMNKELQQLHDKGTYEIVAKDTVQGKIIPTTWVFKRKRLPDGTIYKYKARLCIRGDLQAPQLDRNDTYAPVASWDTIRLMFSLCVQHGIKSRQIDFANAFVQADRDEPIYLSLPPGFSQTSSTHCMKVTKSLYGDARAPRMWYDHLTTALVALGFTPSPIDPCLFLRKDCIFLFWVDDAIICSHDDSTIVSVIDDLRQRNFNIDNDTGVGSMENYLGIKLAPDNSISGSIHLTQPHLISRIVDSLGLTNAKPVSTPAVTILHSDDDSAPHDQWRFNYQSVIGMLNYLANNTRPDISFAVHQCARFSHAPQQVHAEAVKRIGRYLIGTSTNGLIVRPTTTTCRLDCYADADFAGLWNAKQPNVVGNLRSRTGYLLTLGNTPVVWASKLQGVIALSTMESEFISLSAALKALIPLRNTHFRISEALSLPYEPESRIFEDNQACITLATTDPPRMTPRSKHIAIRYFWFREHLRTCKALKIVYIPTTHQRANHLTKPLPTATFLKERRTVLGW</sequence>
<keyword evidence="2" id="KW-1133">Transmembrane helix</keyword>
<evidence type="ECO:0000313" key="4">
    <source>
        <dbReference type="EMBL" id="ACA60909.1"/>
    </source>
</evidence>
<dbReference type="PANTHER" id="PTHR11439:SF463">
    <property type="entry name" value="REVERSE TRANSCRIPTASE TY1_COPIA-TYPE DOMAIN-CONTAINING PROTEIN"/>
    <property type="match status" value="1"/>
</dbReference>
<name>B1PJ49_PHATR</name>
<feature type="compositionally biased region" description="Polar residues" evidence="1">
    <location>
        <begin position="1040"/>
        <end position="1052"/>
    </location>
</feature>
<dbReference type="InterPro" id="IPR043502">
    <property type="entry name" value="DNA/RNA_pol_sf"/>
</dbReference>
<dbReference type="GO" id="GO:0015074">
    <property type="term" value="P:DNA integration"/>
    <property type="evidence" value="ECO:0007669"/>
    <property type="project" value="InterPro"/>
</dbReference>
<feature type="transmembrane region" description="Helical" evidence="2">
    <location>
        <begin position="114"/>
        <end position="136"/>
    </location>
</feature>
<dbReference type="InterPro" id="IPR001584">
    <property type="entry name" value="Integrase_cat-core"/>
</dbReference>
<feature type="region of interest" description="Disordered" evidence="1">
    <location>
        <begin position="646"/>
        <end position="668"/>
    </location>
</feature>
<reference evidence="4" key="1">
    <citation type="submission" date="2008-01" db="EMBL/GenBank/DDBJ databases">
        <title>Pirate Transposons in Diatom Genomes.</title>
        <authorList>
            <person name="Maumus F."/>
            <person name="Allen A."/>
            <person name="Bowler C."/>
        </authorList>
    </citation>
    <scope>NUCLEOTIDE SEQUENCE</scope>
</reference>
<evidence type="ECO:0000256" key="1">
    <source>
        <dbReference type="SAM" id="MobiDB-lite"/>
    </source>
</evidence>
<feature type="compositionally biased region" description="Low complexity" evidence="1">
    <location>
        <begin position="1072"/>
        <end position="1083"/>
    </location>
</feature>
<dbReference type="SUPFAM" id="SSF53098">
    <property type="entry name" value="Ribonuclease H-like"/>
    <property type="match status" value="1"/>
</dbReference>
<dbReference type="GO" id="GO:0003676">
    <property type="term" value="F:nucleic acid binding"/>
    <property type="evidence" value="ECO:0007669"/>
    <property type="project" value="InterPro"/>
</dbReference>
<dbReference type="InterPro" id="IPR013103">
    <property type="entry name" value="RVT_2"/>
</dbReference>
<dbReference type="PROSITE" id="PS50994">
    <property type="entry name" value="INTEGRASE"/>
    <property type="match status" value="1"/>
</dbReference>
<dbReference type="PANTHER" id="PTHR11439">
    <property type="entry name" value="GAG-POL-RELATED RETROTRANSPOSON"/>
    <property type="match status" value="1"/>
</dbReference>
<dbReference type="InterPro" id="IPR036397">
    <property type="entry name" value="RNaseH_sf"/>
</dbReference>
<dbReference type="SUPFAM" id="SSF56672">
    <property type="entry name" value="DNA/RNA polymerases"/>
    <property type="match status" value="1"/>
</dbReference>
<feature type="region of interest" description="Disordered" evidence="1">
    <location>
        <begin position="995"/>
        <end position="1109"/>
    </location>
</feature>
<organism evidence="4">
    <name type="scientific">Phaeodactylum tricornutum</name>
    <name type="common">Diatom</name>
    <dbReference type="NCBI Taxonomy" id="2850"/>
    <lineage>
        <taxon>Eukaryota</taxon>
        <taxon>Sar</taxon>
        <taxon>Stramenopiles</taxon>
        <taxon>Ochrophyta</taxon>
        <taxon>Bacillariophyta</taxon>
        <taxon>Bacillariophyceae</taxon>
        <taxon>Bacillariophycidae</taxon>
        <taxon>Naviculales</taxon>
        <taxon>Phaeodactylaceae</taxon>
        <taxon>Phaeodactylum</taxon>
    </lineage>
</organism>
<keyword evidence="2" id="KW-0812">Transmembrane</keyword>
<dbReference type="InterPro" id="IPR012337">
    <property type="entry name" value="RNaseH-like_sf"/>
</dbReference>